<gene>
    <name evidence="2" type="ORF">MM415B02061_0015</name>
</gene>
<protein>
    <submittedName>
        <fullName evidence="2">Uncharacterized protein</fullName>
    </submittedName>
</protein>
<proteinExistence type="predicted"/>
<name>A0A6M3IDT9_9ZZZZ</name>
<dbReference type="EMBL" id="MT141153">
    <property type="protein sequence ID" value="QJA55357.1"/>
    <property type="molecule type" value="Genomic_DNA"/>
</dbReference>
<evidence type="ECO:0000256" key="1">
    <source>
        <dbReference type="SAM" id="Phobius"/>
    </source>
</evidence>
<reference evidence="2" key="1">
    <citation type="submission" date="2020-03" db="EMBL/GenBank/DDBJ databases">
        <title>The deep terrestrial virosphere.</title>
        <authorList>
            <person name="Holmfeldt K."/>
            <person name="Nilsson E."/>
            <person name="Simone D."/>
            <person name="Lopez-Fernandez M."/>
            <person name="Wu X."/>
            <person name="de Brujin I."/>
            <person name="Lundin D."/>
            <person name="Andersson A."/>
            <person name="Bertilsson S."/>
            <person name="Dopson M."/>
        </authorList>
    </citation>
    <scope>NUCLEOTIDE SEQUENCE</scope>
    <source>
        <strain evidence="2">MM415B02061</strain>
    </source>
</reference>
<organism evidence="2">
    <name type="scientific">viral metagenome</name>
    <dbReference type="NCBI Taxonomy" id="1070528"/>
    <lineage>
        <taxon>unclassified sequences</taxon>
        <taxon>metagenomes</taxon>
        <taxon>organismal metagenomes</taxon>
    </lineage>
</organism>
<dbReference type="AlphaFoldDB" id="A0A6M3IDT9"/>
<keyword evidence="1" id="KW-0812">Transmembrane</keyword>
<evidence type="ECO:0000313" key="2">
    <source>
        <dbReference type="EMBL" id="QJA55357.1"/>
    </source>
</evidence>
<accession>A0A6M3IDT9</accession>
<keyword evidence="1" id="KW-1133">Transmembrane helix</keyword>
<sequence length="80" mass="8414">MEFTEGLKFIVISVAAGVCTAVAITIATGYMTSQATAAARSELEQILILTAKQNAQATIPHTSIKPPIHSVPAYDNVTLI</sequence>
<feature type="transmembrane region" description="Helical" evidence="1">
    <location>
        <begin position="6"/>
        <end position="30"/>
    </location>
</feature>
<keyword evidence="1" id="KW-0472">Membrane</keyword>